<dbReference type="InterPro" id="IPR045002">
    <property type="entry name" value="Ech1-like"/>
</dbReference>
<dbReference type="AlphaFoldDB" id="A0A6M2BTM1"/>
<dbReference type="InterPro" id="IPR029045">
    <property type="entry name" value="ClpP/crotonase-like_dom_sf"/>
</dbReference>
<evidence type="ECO:0000256" key="2">
    <source>
        <dbReference type="ARBA" id="ARBA00005254"/>
    </source>
</evidence>
<keyword evidence="4" id="KW-0443">Lipid metabolism</keyword>
<dbReference type="PROSITE" id="PS00166">
    <property type="entry name" value="ENOYL_COA_HYDRATASE"/>
    <property type="match status" value="1"/>
</dbReference>
<dbReference type="UniPathway" id="UPA00659"/>
<comment type="similarity">
    <text evidence="2 6">Belongs to the enoyl-CoA hydratase/isomerase family.</text>
</comment>
<dbReference type="RefSeq" id="WP_166256976.1">
    <property type="nucleotide sequence ID" value="NZ_JAAMOW010000005.1"/>
</dbReference>
<comment type="caution">
    <text evidence="7">The sequence shown here is derived from an EMBL/GenBank/DDBJ whole genome shotgun (WGS) entry which is preliminary data.</text>
</comment>
<dbReference type="Gene3D" id="1.10.12.10">
    <property type="entry name" value="Lyase 2-enoyl-coa Hydratase, Chain A, domain 2"/>
    <property type="match status" value="1"/>
</dbReference>
<dbReference type="InterPro" id="IPR001753">
    <property type="entry name" value="Enoyl-CoA_hydra/iso"/>
</dbReference>
<dbReference type="NCBIfam" id="NF005699">
    <property type="entry name" value="PRK07509.1"/>
    <property type="match status" value="1"/>
</dbReference>
<gene>
    <name evidence="7" type="ORF">G7Y85_11840</name>
</gene>
<dbReference type="InterPro" id="IPR014748">
    <property type="entry name" value="Enoyl-CoA_hydra_C"/>
</dbReference>
<dbReference type="SUPFAM" id="SSF52096">
    <property type="entry name" value="ClpP/crotonase"/>
    <property type="match status" value="1"/>
</dbReference>
<dbReference type="InterPro" id="IPR018376">
    <property type="entry name" value="Enoyl-CoA_hyd/isom_CS"/>
</dbReference>
<dbReference type="PANTHER" id="PTHR43149:SF1">
    <property type="entry name" value="DELTA(3,5)-DELTA(2,4)-DIENOYL-COA ISOMERASE, MITOCHONDRIAL"/>
    <property type="match status" value="1"/>
</dbReference>
<keyword evidence="3" id="KW-0276">Fatty acid metabolism</keyword>
<sequence length="271" mass="30300">MPYEFFDRIRVTIEDGIAQVAMTRAARHNGMDFPMIKAMLAAQKLLRARRDVRCAVLHGEGPSFCAGLDLKSVMSNPRQAFVLYLKLWWPFANAFQRFSLGWRKLPFPVIAAVHGNCFGAGIQLALGADIRIARSDAQLSIMESKWGLIPDMGGMVLLRELLPIDRAKELTMTGRVFSGAEAHALGLVTHLADDPVLAARALAAEIAIRSPDAIAAGKFLMQRSWVGSEHRALALERRYQRRIINKRNQKIAVARNQRKADMPFAARRIDR</sequence>
<accession>A0A6M2BTM1</accession>
<reference evidence="7 8" key="1">
    <citation type="journal article" date="2014" name="Int. J. Syst. Evol. Microbiol.">
        <title>Solimonas terrae sp. nov., isolated from soil.</title>
        <authorList>
            <person name="Kim S.J."/>
            <person name="Moon J.Y."/>
            <person name="Weon H.Y."/>
            <person name="Ahn J.H."/>
            <person name="Chen W.M."/>
            <person name="Kwon S.W."/>
        </authorList>
    </citation>
    <scope>NUCLEOTIDE SEQUENCE [LARGE SCALE GENOMIC DNA]</scope>
    <source>
        <strain evidence="7 8">KIS83-12</strain>
    </source>
</reference>
<organism evidence="7 8">
    <name type="scientific">Solimonas terrae</name>
    <dbReference type="NCBI Taxonomy" id="1396819"/>
    <lineage>
        <taxon>Bacteria</taxon>
        <taxon>Pseudomonadati</taxon>
        <taxon>Pseudomonadota</taxon>
        <taxon>Gammaproteobacteria</taxon>
        <taxon>Nevskiales</taxon>
        <taxon>Nevskiaceae</taxon>
        <taxon>Solimonas</taxon>
    </lineage>
</organism>
<evidence type="ECO:0000256" key="6">
    <source>
        <dbReference type="RuleBase" id="RU003707"/>
    </source>
</evidence>
<dbReference type="Proteomes" id="UP000472676">
    <property type="component" value="Unassembled WGS sequence"/>
</dbReference>
<dbReference type="PANTHER" id="PTHR43149">
    <property type="entry name" value="ENOYL-COA HYDRATASE"/>
    <property type="match status" value="1"/>
</dbReference>
<protein>
    <submittedName>
        <fullName evidence="7">Crotonase/enoyl-CoA hydratase family protein</fullName>
    </submittedName>
</protein>
<dbReference type="Pfam" id="PF00378">
    <property type="entry name" value="ECH_1"/>
    <property type="match status" value="1"/>
</dbReference>
<dbReference type="EMBL" id="JAAMOW010000005">
    <property type="protein sequence ID" value="NGY05463.1"/>
    <property type="molecule type" value="Genomic_DNA"/>
</dbReference>
<evidence type="ECO:0000256" key="4">
    <source>
        <dbReference type="ARBA" id="ARBA00023098"/>
    </source>
</evidence>
<evidence type="ECO:0000256" key="3">
    <source>
        <dbReference type="ARBA" id="ARBA00022832"/>
    </source>
</evidence>
<evidence type="ECO:0000313" key="8">
    <source>
        <dbReference type="Proteomes" id="UP000472676"/>
    </source>
</evidence>
<proteinExistence type="inferred from homology"/>
<dbReference type="GO" id="GO:0006635">
    <property type="term" value="P:fatty acid beta-oxidation"/>
    <property type="evidence" value="ECO:0007669"/>
    <property type="project" value="UniProtKB-UniPathway"/>
</dbReference>
<evidence type="ECO:0000256" key="1">
    <source>
        <dbReference type="ARBA" id="ARBA00005005"/>
    </source>
</evidence>
<comment type="pathway">
    <text evidence="1">Lipid metabolism; fatty acid beta-oxidation.</text>
</comment>
<evidence type="ECO:0000313" key="7">
    <source>
        <dbReference type="EMBL" id="NGY05463.1"/>
    </source>
</evidence>
<name>A0A6M2BTM1_9GAMM</name>
<dbReference type="Gene3D" id="3.90.226.10">
    <property type="entry name" value="2-enoyl-CoA Hydratase, Chain A, domain 1"/>
    <property type="match status" value="1"/>
</dbReference>
<keyword evidence="8" id="KW-1185">Reference proteome</keyword>
<dbReference type="CDD" id="cd06558">
    <property type="entry name" value="crotonase-like"/>
    <property type="match status" value="1"/>
</dbReference>
<dbReference type="GO" id="GO:0016853">
    <property type="term" value="F:isomerase activity"/>
    <property type="evidence" value="ECO:0007669"/>
    <property type="project" value="UniProtKB-KW"/>
</dbReference>
<keyword evidence="5" id="KW-0413">Isomerase</keyword>
<evidence type="ECO:0000256" key="5">
    <source>
        <dbReference type="ARBA" id="ARBA00023235"/>
    </source>
</evidence>